<dbReference type="InterPro" id="IPR036397">
    <property type="entry name" value="RNaseH_sf"/>
</dbReference>
<dbReference type="Gene3D" id="3.30.420.10">
    <property type="entry name" value="Ribonuclease H-like superfamily/Ribonuclease H"/>
    <property type="match status" value="1"/>
</dbReference>
<dbReference type="InterPro" id="IPR053151">
    <property type="entry name" value="RNase_H-like"/>
</dbReference>
<protein>
    <recommendedName>
        <fullName evidence="5">RNase H type-1 domain-containing protein</fullName>
    </recommendedName>
</protein>
<reference evidence="3 4" key="1">
    <citation type="journal article" date="2017" name="Genome Biol.">
        <title>New reference genome sequences of hot pepper reveal the massive evolution of plant disease-resistance genes by retroduplication.</title>
        <authorList>
            <person name="Kim S."/>
            <person name="Park J."/>
            <person name="Yeom S.I."/>
            <person name="Kim Y.M."/>
            <person name="Seo E."/>
            <person name="Kim K.T."/>
            <person name="Kim M.S."/>
            <person name="Lee J.M."/>
            <person name="Cheong K."/>
            <person name="Shin H.S."/>
            <person name="Kim S.B."/>
            <person name="Han K."/>
            <person name="Lee J."/>
            <person name="Park M."/>
            <person name="Lee H.A."/>
            <person name="Lee H.Y."/>
            <person name="Lee Y."/>
            <person name="Oh S."/>
            <person name="Lee J.H."/>
            <person name="Choi E."/>
            <person name="Choi E."/>
            <person name="Lee S.E."/>
            <person name="Jeon J."/>
            <person name="Kim H."/>
            <person name="Choi G."/>
            <person name="Song H."/>
            <person name="Lee J."/>
            <person name="Lee S.C."/>
            <person name="Kwon J.K."/>
            <person name="Lee H.Y."/>
            <person name="Koo N."/>
            <person name="Hong Y."/>
            <person name="Kim R.W."/>
            <person name="Kang W.H."/>
            <person name="Huh J.H."/>
            <person name="Kang B.C."/>
            <person name="Yang T.J."/>
            <person name="Lee Y.H."/>
            <person name="Bennetzen J.L."/>
            <person name="Choi D."/>
        </authorList>
    </citation>
    <scope>NUCLEOTIDE SEQUENCE [LARGE SCALE GENOMIC DNA]</scope>
    <source>
        <strain evidence="4">cv. PBC81</strain>
    </source>
</reference>
<dbReference type="AlphaFoldDB" id="A0A2G2XD60"/>
<evidence type="ECO:0000313" key="3">
    <source>
        <dbReference type="EMBL" id="PHT55428.1"/>
    </source>
</evidence>
<dbReference type="GO" id="GO:0003676">
    <property type="term" value="F:nucleic acid binding"/>
    <property type="evidence" value="ECO:0007669"/>
    <property type="project" value="InterPro"/>
</dbReference>
<feature type="domain" description="Reverse transcriptase zinc-binding" evidence="2">
    <location>
        <begin position="52"/>
        <end position="98"/>
    </location>
</feature>
<reference evidence="4" key="2">
    <citation type="journal article" date="2017" name="J. Anim. Genet.">
        <title>Multiple reference genome sequences of hot pepper reveal the massive evolution of plant disease resistance genes by retroduplication.</title>
        <authorList>
            <person name="Kim S."/>
            <person name="Park J."/>
            <person name="Yeom S.-I."/>
            <person name="Kim Y.-M."/>
            <person name="Seo E."/>
            <person name="Kim K.-T."/>
            <person name="Kim M.-S."/>
            <person name="Lee J.M."/>
            <person name="Cheong K."/>
            <person name="Shin H.-S."/>
            <person name="Kim S.-B."/>
            <person name="Han K."/>
            <person name="Lee J."/>
            <person name="Park M."/>
            <person name="Lee H.-A."/>
            <person name="Lee H.-Y."/>
            <person name="Lee Y."/>
            <person name="Oh S."/>
            <person name="Lee J.H."/>
            <person name="Choi E."/>
            <person name="Choi E."/>
            <person name="Lee S.E."/>
            <person name="Jeon J."/>
            <person name="Kim H."/>
            <person name="Choi G."/>
            <person name="Song H."/>
            <person name="Lee J."/>
            <person name="Lee S.-C."/>
            <person name="Kwon J.-K."/>
            <person name="Lee H.-Y."/>
            <person name="Koo N."/>
            <person name="Hong Y."/>
            <person name="Kim R.W."/>
            <person name="Kang W.-H."/>
            <person name="Huh J.H."/>
            <person name="Kang B.-C."/>
            <person name="Yang T.-J."/>
            <person name="Lee Y.-H."/>
            <person name="Bennetzen J.L."/>
            <person name="Choi D."/>
        </authorList>
    </citation>
    <scope>NUCLEOTIDE SEQUENCE [LARGE SCALE GENOMIC DNA]</scope>
    <source>
        <strain evidence="4">cv. PBC81</strain>
    </source>
</reference>
<dbReference type="InterPro" id="IPR044730">
    <property type="entry name" value="RNase_H-like_dom_plant"/>
</dbReference>
<dbReference type="PANTHER" id="PTHR47723:SF19">
    <property type="entry name" value="POLYNUCLEOTIDYL TRANSFERASE, RIBONUCLEASE H-LIKE SUPERFAMILY PROTEIN"/>
    <property type="match status" value="1"/>
</dbReference>
<organism evidence="3 4">
    <name type="scientific">Capsicum baccatum</name>
    <name type="common">Peruvian pepper</name>
    <dbReference type="NCBI Taxonomy" id="33114"/>
    <lineage>
        <taxon>Eukaryota</taxon>
        <taxon>Viridiplantae</taxon>
        <taxon>Streptophyta</taxon>
        <taxon>Embryophyta</taxon>
        <taxon>Tracheophyta</taxon>
        <taxon>Spermatophyta</taxon>
        <taxon>Magnoliopsida</taxon>
        <taxon>eudicotyledons</taxon>
        <taxon>Gunneridae</taxon>
        <taxon>Pentapetalae</taxon>
        <taxon>asterids</taxon>
        <taxon>lamiids</taxon>
        <taxon>Solanales</taxon>
        <taxon>Solanaceae</taxon>
        <taxon>Solanoideae</taxon>
        <taxon>Capsiceae</taxon>
        <taxon>Capsicum</taxon>
    </lineage>
</organism>
<dbReference type="InterPro" id="IPR002156">
    <property type="entry name" value="RNaseH_domain"/>
</dbReference>
<dbReference type="PANTHER" id="PTHR47723">
    <property type="entry name" value="OS05G0353850 PROTEIN"/>
    <property type="match status" value="1"/>
</dbReference>
<feature type="domain" description="RNase H type-1" evidence="1">
    <location>
        <begin position="190"/>
        <end position="267"/>
    </location>
</feature>
<evidence type="ECO:0000313" key="4">
    <source>
        <dbReference type="Proteomes" id="UP000224567"/>
    </source>
</evidence>
<dbReference type="Pfam" id="PF13456">
    <property type="entry name" value="RVT_3"/>
    <property type="match status" value="1"/>
</dbReference>
<dbReference type="InterPro" id="IPR026960">
    <property type="entry name" value="RVT-Znf"/>
</dbReference>
<gene>
    <name evidence="3" type="ORF">CQW23_03914</name>
</gene>
<evidence type="ECO:0000259" key="2">
    <source>
        <dbReference type="Pfam" id="PF13966"/>
    </source>
</evidence>
<dbReference type="Pfam" id="PF13966">
    <property type="entry name" value="zf-RVT"/>
    <property type="match status" value="1"/>
</dbReference>
<proteinExistence type="predicted"/>
<dbReference type="Proteomes" id="UP000224567">
    <property type="component" value="Unassembled WGS sequence"/>
</dbReference>
<dbReference type="CDD" id="cd06222">
    <property type="entry name" value="RNase_H_like"/>
    <property type="match status" value="1"/>
</dbReference>
<dbReference type="OrthoDB" id="1305274at2759"/>
<dbReference type="InterPro" id="IPR012337">
    <property type="entry name" value="RNaseH-like_sf"/>
</dbReference>
<dbReference type="STRING" id="33114.A0A2G2XD60"/>
<dbReference type="EMBL" id="MLFT02000002">
    <property type="protein sequence ID" value="PHT55428.1"/>
    <property type="molecule type" value="Genomic_DNA"/>
</dbReference>
<accession>A0A2G2XD60</accession>
<comment type="caution">
    <text evidence="3">The sequence shown here is derived from an EMBL/GenBank/DDBJ whole genome shotgun (WGS) entry which is preliminary data.</text>
</comment>
<name>A0A2G2XD60_CAPBA</name>
<sequence>MQDHLVFLNDFLFNRVIEVPAIGNAEGLTVLWDNSILELGDVATIEQEIHAIVKHDRLSTKYYLHHIGIDTDPLCFSCHLPETTKHIFLECKHVKKFWDKNSLSELYTNSTVASTSKHCLSWKNVFPFFLWCIWLNSNTNIFNKTNLDIPNIAYERAVEYHFLASKGKSTRKMVVPSTIWTPPMSGIALNVDGSFNLTQGGVEFVFRNNEGCWIVGFSASINVQSSFEAETTALIIGIKMALQMRLSQLTVATDSKKLATLLFDSSASDCSMMNLTSLLFAGIY</sequence>
<dbReference type="GO" id="GO:0004523">
    <property type="term" value="F:RNA-DNA hybrid ribonuclease activity"/>
    <property type="evidence" value="ECO:0007669"/>
    <property type="project" value="InterPro"/>
</dbReference>
<evidence type="ECO:0000259" key="1">
    <source>
        <dbReference type="Pfam" id="PF13456"/>
    </source>
</evidence>
<dbReference type="SUPFAM" id="SSF53098">
    <property type="entry name" value="Ribonuclease H-like"/>
    <property type="match status" value="1"/>
</dbReference>
<evidence type="ECO:0008006" key="5">
    <source>
        <dbReference type="Google" id="ProtNLM"/>
    </source>
</evidence>
<keyword evidence="4" id="KW-1185">Reference proteome</keyword>